<dbReference type="Pfam" id="PF10099">
    <property type="entry name" value="RskA_C"/>
    <property type="match status" value="1"/>
</dbReference>
<name>A0ABW0LFR5_9BACI</name>
<protein>
    <submittedName>
        <fullName evidence="3">Anti-sigma factor domain-containing protein</fullName>
    </submittedName>
</protein>
<dbReference type="RefSeq" id="WP_382346731.1">
    <property type="nucleotide sequence ID" value="NZ_JBHSMC010000001.1"/>
</dbReference>
<evidence type="ECO:0000313" key="4">
    <source>
        <dbReference type="Proteomes" id="UP001596147"/>
    </source>
</evidence>
<keyword evidence="1" id="KW-0812">Transmembrane</keyword>
<organism evidence="3 4">
    <name type="scientific">Lederbergia graminis</name>
    <dbReference type="NCBI Taxonomy" id="735518"/>
    <lineage>
        <taxon>Bacteria</taxon>
        <taxon>Bacillati</taxon>
        <taxon>Bacillota</taxon>
        <taxon>Bacilli</taxon>
        <taxon>Bacillales</taxon>
        <taxon>Bacillaceae</taxon>
        <taxon>Lederbergia</taxon>
    </lineage>
</organism>
<dbReference type="InterPro" id="IPR018764">
    <property type="entry name" value="RskA_C"/>
</dbReference>
<reference evidence="4" key="1">
    <citation type="journal article" date="2019" name="Int. J. Syst. Evol. Microbiol.">
        <title>The Global Catalogue of Microorganisms (GCM) 10K type strain sequencing project: providing services to taxonomists for standard genome sequencing and annotation.</title>
        <authorList>
            <consortium name="The Broad Institute Genomics Platform"/>
            <consortium name="The Broad Institute Genome Sequencing Center for Infectious Disease"/>
            <person name="Wu L."/>
            <person name="Ma J."/>
        </authorList>
    </citation>
    <scope>NUCLEOTIDE SEQUENCE [LARGE SCALE GENOMIC DNA]</scope>
    <source>
        <strain evidence="4">CGMCC 1.12237</strain>
    </source>
</reference>
<gene>
    <name evidence="3" type="ORF">ACFPM4_01255</name>
</gene>
<keyword evidence="1" id="KW-1133">Transmembrane helix</keyword>
<comment type="caution">
    <text evidence="3">The sequence shown here is derived from an EMBL/GenBank/DDBJ whole genome shotgun (WGS) entry which is preliminary data.</text>
</comment>
<accession>A0ABW0LFR5</accession>
<sequence>MINMICNHCTDEEMLDFILGKLGNDKKIYVNKCIHECDYCYSQYVGWKSDVLVEPIRQPSSKLKERVLNTYKKQDRIKFEKKRNPLVLTPTIGAMIVAALLFLFFQYESPANKNHLTNTADAAVYELETERTGMKNGYVMIGKQTDAFYFSVDGLQPIANKDYQIWVNGQHDAGIIRVMNGNGQVYVKKRPQEVMEYLLISIEPKGGSPYPNAENSTLIKLKTKY</sequence>
<feature type="domain" description="Anti-sigma K factor RskA C-terminal" evidence="2">
    <location>
        <begin position="96"/>
        <end position="212"/>
    </location>
</feature>
<keyword evidence="1" id="KW-0472">Membrane</keyword>
<evidence type="ECO:0000259" key="2">
    <source>
        <dbReference type="Pfam" id="PF10099"/>
    </source>
</evidence>
<keyword evidence="4" id="KW-1185">Reference proteome</keyword>
<feature type="transmembrane region" description="Helical" evidence="1">
    <location>
        <begin position="86"/>
        <end position="107"/>
    </location>
</feature>
<dbReference type="EMBL" id="JBHSMC010000001">
    <property type="protein sequence ID" value="MFC5463373.1"/>
    <property type="molecule type" value="Genomic_DNA"/>
</dbReference>
<proteinExistence type="predicted"/>
<evidence type="ECO:0000256" key="1">
    <source>
        <dbReference type="SAM" id="Phobius"/>
    </source>
</evidence>
<dbReference type="Proteomes" id="UP001596147">
    <property type="component" value="Unassembled WGS sequence"/>
</dbReference>
<evidence type="ECO:0000313" key="3">
    <source>
        <dbReference type="EMBL" id="MFC5463373.1"/>
    </source>
</evidence>